<dbReference type="Gene3D" id="3.30.565.10">
    <property type="entry name" value="Histidine kinase-like ATPase, C-terminal domain"/>
    <property type="match status" value="1"/>
</dbReference>
<dbReference type="Proteomes" id="UP000326831">
    <property type="component" value="Chromosome"/>
</dbReference>
<sequence>MEQRRSPRRTWYLGLSGATDVVTRSRTFARRALIAWHWLPAAVDEDREAADDVLLLVSEVVANARLHGGGPAALLLHCTGDRLRIEVTDASPDPPVPVRPGPGPGAAGSGRPSGGHGHGLMIVERLARRWGFLRHPGGKCVWVEVAVPGPVRDAWPGGGRPVPGTGA</sequence>
<dbReference type="KEGG" id="ssub:CP968_06005"/>
<evidence type="ECO:0000313" key="5">
    <source>
        <dbReference type="EMBL" id="QEU77892.1"/>
    </source>
</evidence>
<dbReference type="InterPro" id="IPR036890">
    <property type="entry name" value="HATPase_C_sf"/>
</dbReference>
<proteinExistence type="predicted"/>
<dbReference type="EMBL" id="BMVX01000007">
    <property type="protein sequence ID" value="GGZ63110.1"/>
    <property type="molecule type" value="Genomic_DNA"/>
</dbReference>
<dbReference type="EMBL" id="CP023701">
    <property type="protein sequence ID" value="QEU77892.1"/>
    <property type="molecule type" value="Genomic_DNA"/>
</dbReference>
<keyword evidence="5" id="KW-0547">Nucleotide-binding</keyword>
<accession>A0A5P2UFA3</accession>
<keyword evidence="1" id="KW-0808">Transferase</keyword>
<evidence type="ECO:0000256" key="1">
    <source>
        <dbReference type="ARBA" id="ARBA00022527"/>
    </source>
</evidence>
<keyword evidence="1" id="KW-0418">Kinase</keyword>
<dbReference type="PANTHER" id="PTHR35526">
    <property type="entry name" value="ANTI-SIGMA-F FACTOR RSBW-RELATED"/>
    <property type="match status" value="1"/>
</dbReference>
<dbReference type="OrthoDB" id="3479886at2"/>
<keyword evidence="6" id="KW-1185">Reference proteome</keyword>
<feature type="compositionally biased region" description="Gly residues" evidence="2">
    <location>
        <begin position="104"/>
        <end position="118"/>
    </location>
</feature>
<dbReference type="InterPro" id="IPR050267">
    <property type="entry name" value="Anti-sigma-factor_SerPK"/>
</dbReference>
<feature type="domain" description="Histidine kinase/HSP90-like ATPase" evidence="3">
    <location>
        <begin position="40"/>
        <end position="143"/>
    </location>
</feature>
<name>A0A5P2UFA3_9ACTN</name>
<dbReference type="SUPFAM" id="SSF55874">
    <property type="entry name" value="ATPase domain of HSP90 chaperone/DNA topoisomerase II/histidine kinase"/>
    <property type="match status" value="1"/>
</dbReference>
<dbReference type="GO" id="GO:0004674">
    <property type="term" value="F:protein serine/threonine kinase activity"/>
    <property type="evidence" value="ECO:0007669"/>
    <property type="project" value="UniProtKB-KW"/>
</dbReference>
<dbReference type="Pfam" id="PF13581">
    <property type="entry name" value="HATPase_c_2"/>
    <property type="match status" value="1"/>
</dbReference>
<evidence type="ECO:0000313" key="4">
    <source>
        <dbReference type="EMBL" id="GGZ63110.1"/>
    </source>
</evidence>
<dbReference type="InterPro" id="IPR003594">
    <property type="entry name" value="HATPase_dom"/>
</dbReference>
<organism evidence="5 6">
    <name type="scientific">Streptomyces subrutilus</name>
    <dbReference type="NCBI Taxonomy" id="36818"/>
    <lineage>
        <taxon>Bacteria</taxon>
        <taxon>Bacillati</taxon>
        <taxon>Actinomycetota</taxon>
        <taxon>Actinomycetes</taxon>
        <taxon>Kitasatosporales</taxon>
        <taxon>Streptomycetaceae</taxon>
        <taxon>Streptomyces</taxon>
    </lineage>
</organism>
<reference evidence="5 6" key="2">
    <citation type="submission" date="2017-09" db="EMBL/GenBank/DDBJ databases">
        <authorList>
            <person name="Lee N."/>
            <person name="Cho B.-K."/>
        </authorList>
    </citation>
    <scope>NUCLEOTIDE SEQUENCE [LARGE SCALE GENOMIC DNA]</scope>
    <source>
        <strain evidence="5 6">ATCC 27467</strain>
    </source>
</reference>
<gene>
    <name evidence="5" type="ORF">CP968_06005</name>
    <name evidence="4" type="ORF">GCM10010371_23280</name>
</gene>
<dbReference type="AlphaFoldDB" id="A0A5P2UFA3"/>
<evidence type="ECO:0000256" key="2">
    <source>
        <dbReference type="SAM" id="MobiDB-lite"/>
    </source>
</evidence>
<dbReference type="Proteomes" id="UP000634660">
    <property type="component" value="Unassembled WGS sequence"/>
</dbReference>
<dbReference type="PANTHER" id="PTHR35526:SF3">
    <property type="entry name" value="ANTI-SIGMA-F FACTOR RSBW"/>
    <property type="match status" value="1"/>
</dbReference>
<dbReference type="CDD" id="cd16936">
    <property type="entry name" value="HATPase_RsbW-like"/>
    <property type="match status" value="1"/>
</dbReference>
<feature type="compositionally biased region" description="Pro residues" evidence="2">
    <location>
        <begin position="92"/>
        <end position="103"/>
    </location>
</feature>
<evidence type="ECO:0000313" key="6">
    <source>
        <dbReference type="Proteomes" id="UP000326831"/>
    </source>
</evidence>
<dbReference type="RefSeq" id="WP_150516994.1">
    <property type="nucleotide sequence ID" value="NZ_BMVX01000007.1"/>
</dbReference>
<reference evidence="4" key="1">
    <citation type="journal article" date="2014" name="Int. J. Syst. Evol. Microbiol.">
        <title>Complete genome sequence of Corynebacterium casei LMG S-19264T (=DSM 44701T), isolated from a smear-ripened cheese.</title>
        <authorList>
            <consortium name="US DOE Joint Genome Institute (JGI-PGF)"/>
            <person name="Walter F."/>
            <person name="Albersmeier A."/>
            <person name="Kalinowski J."/>
            <person name="Ruckert C."/>
        </authorList>
    </citation>
    <scope>NUCLEOTIDE SEQUENCE</scope>
    <source>
        <strain evidence="4">JCM 4834</strain>
    </source>
</reference>
<keyword evidence="1" id="KW-0723">Serine/threonine-protein kinase</keyword>
<evidence type="ECO:0000259" key="3">
    <source>
        <dbReference type="Pfam" id="PF13581"/>
    </source>
</evidence>
<dbReference type="GO" id="GO:0005524">
    <property type="term" value="F:ATP binding"/>
    <property type="evidence" value="ECO:0007669"/>
    <property type="project" value="UniProtKB-KW"/>
</dbReference>
<keyword evidence="5" id="KW-0067">ATP-binding</keyword>
<feature type="region of interest" description="Disordered" evidence="2">
    <location>
        <begin position="88"/>
        <end position="118"/>
    </location>
</feature>
<reference evidence="4" key="3">
    <citation type="submission" date="2020-09" db="EMBL/GenBank/DDBJ databases">
        <authorList>
            <person name="Sun Q."/>
            <person name="Ohkuma M."/>
        </authorList>
    </citation>
    <scope>NUCLEOTIDE SEQUENCE</scope>
    <source>
        <strain evidence="4">JCM 4834</strain>
    </source>
</reference>
<protein>
    <submittedName>
        <fullName evidence="5">ATP-binding protein</fullName>
    </submittedName>
    <submittedName>
        <fullName evidence="4">ATPase</fullName>
    </submittedName>
</protein>